<feature type="region of interest" description="Disordered" evidence="6">
    <location>
        <begin position="564"/>
        <end position="618"/>
    </location>
</feature>
<feature type="compositionally biased region" description="Low complexity" evidence="6">
    <location>
        <begin position="574"/>
        <end position="585"/>
    </location>
</feature>
<evidence type="ECO:0000256" key="8">
    <source>
        <dbReference type="SAM" id="SignalP"/>
    </source>
</evidence>
<dbReference type="Proteomes" id="UP000186781">
    <property type="component" value="Unassembled WGS sequence"/>
</dbReference>
<evidence type="ECO:0000256" key="7">
    <source>
        <dbReference type="SAM" id="Phobius"/>
    </source>
</evidence>
<feature type="compositionally biased region" description="Low complexity" evidence="6">
    <location>
        <begin position="609"/>
        <end position="618"/>
    </location>
</feature>
<organism evidence="10 11">
    <name type="scientific">Actinomyces naeslundii</name>
    <dbReference type="NCBI Taxonomy" id="1655"/>
    <lineage>
        <taxon>Bacteria</taxon>
        <taxon>Bacillati</taxon>
        <taxon>Actinomycetota</taxon>
        <taxon>Actinomycetes</taxon>
        <taxon>Actinomycetales</taxon>
        <taxon>Actinomycetaceae</taxon>
        <taxon>Actinomyces</taxon>
    </lineage>
</organism>
<evidence type="ECO:0000256" key="6">
    <source>
        <dbReference type="SAM" id="MobiDB-lite"/>
    </source>
</evidence>
<name>A0ABX3EZU7_ACTNA</name>
<feature type="domain" description="TraD/TraG TraM recognition site" evidence="9">
    <location>
        <begin position="422"/>
        <end position="518"/>
    </location>
</feature>
<evidence type="ECO:0000256" key="1">
    <source>
        <dbReference type="ARBA" id="ARBA00004651"/>
    </source>
</evidence>
<evidence type="ECO:0000256" key="4">
    <source>
        <dbReference type="ARBA" id="ARBA00022989"/>
    </source>
</evidence>
<gene>
    <name evidence="10" type="ORF">BKH13_12800</name>
</gene>
<evidence type="ECO:0000256" key="2">
    <source>
        <dbReference type="ARBA" id="ARBA00022475"/>
    </source>
</evidence>
<keyword evidence="3 7" id="KW-0812">Transmembrane</keyword>
<keyword evidence="8" id="KW-0732">Signal</keyword>
<sequence>MMNFGLFVSVGGAAVAASARLAAGVACTASGCSVSRDPVSGTIASVLLVAPARAWGAQGMSGIVFWLCWVVMLVPVVAGAVWVWRQASARGLLGGSGRSGDLRHEKGMATRSQAVQHFGARSLEKMIWLRPDLARPTCWELGYRVGRCRGVNAFLPKEDSLVVQGISRMAKSRLLMEAVLAEFTGAVVGTSVRAEMAARTVLHRQALGGPVAVFAPGGVSTTGEAGRVLERAQLRWSLTRGCENSKVALRRAKALAANAGKGTGGSAAFWESHARQVLAPLLHAAALSGEGVEALARWTQSPARAKDAVAVLNTSSAAEQGWADRLNGELSGDSRTVDNIWATVASCVGEPLMDSEVREMVSPAPGMELDIEDFIRQRGTLYVISDNNDSAAPFLAALIEDFYAVATELANRSEGNRLCPGLLLCLDEIANIAVLPSLPKMMSAGGGSNITVIISIQDRAQLAARFGRDVAQAIWAAATARMLLGGTMDGETQRDVVASIGERTVERRTGSTGLGQSSWGEVRENVATAGQVRALAKGSALLFKGAAPAAVIDLMDIDTRLKHRGRRYPSPTSAATKPADPAVAAEPYRPPELAPTSYGQWPAGSGQQTPPTTTPVGR</sequence>
<proteinExistence type="predicted"/>
<comment type="caution">
    <text evidence="10">The sequence shown here is derived from an EMBL/GenBank/DDBJ whole genome shotgun (WGS) entry which is preliminary data.</text>
</comment>
<dbReference type="SUPFAM" id="SSF52540">
    <property type="entry name" value="P-loop containing nucleoside triphosphate hydrolases"/>
    <property type="match status" value="1"/>
</dbReference>
<dbReference type="Pfam" id="PF12696">
    <property type="entry name" value="TraG-D_C"/>
    <property type="match status" value="1"/>
</dbReference>
<keyword evidence="5 7" id="KW-0472">Membrane</keyword>
<evidence type="ECO:0000256" key="3">
    <source>
        <dbReference type="ARBA" id="ARBA00022692"/>
    </source>
</evidence>
<reference evidence="10 11" key="1">
    <citation type="submission" date="2016-12" db="EMBL/GenBank/DDBJ databases">
        <title>Genomic comparison of strains in the 'Actinomyces naeslundii' group.</title>
        <authorList>
            <person name="Mughal S.R."/>
            <person name="Do T."/>
            <person name="Gilbert S.C."/>
            <person name="Witherden E.A."/>
            <person name="Didelot X."/>
            <person name="Beighton D."/>
        </authorList>
    </citation>
    <scope>NUCLEOTIDE SEQUENCE [LARGE SCALE GENOMIC DNA]</scope>
    <source>
        <strain evidence="10 11">WE6B-3</strain>
    </source>
</reference>
<accession>A0ABX3EZU7</accession>
<dbReference type="InterPro" id="IPR051539">
    <property type="entry name" value="T4SS-coupling_protein"/>
</dbReference>
<keyword evidence="4 7" id="KW-1133">Transmembrane helix</keyword>
<evidence type="ECO:0000313" key="11">
    <source>
        <dbReference type="Proteomes" id="UP000186781"/>
    </source>
</evidence>
<feature type="transmembrane region" description="Helical" evidence="7">
    <location>
        <begin position="63"/>
        <end position="84"/>
    </location>
</feature>
<dbReference type="Gene3D" id="3.40.50.300">
    <property type="entry name" value="P-loop containing nucleotide triphosphate hydrolases"/>
    <property type="match status" value="1"/>
</dbReference>
<dbReference type="InterPro" id="IPR032689">
    <property type="entry name" value="TraG-D_C"/>
</dbReference>
<protein>
    <recommendedName>
        <fullName evidence="9">TraD/TraG TraM recognition site domain-containing protein</fullName>
    </recommendedName>
</protein>
<dbReference type="InterPro" id="IPR027417">
    <property type="entry name" value="P-loop_NTPase"/>
</dbReference>
<keyword evidence="2" id="KW-1003">Cell membrane</keyword>
<keyword evidence="11" id="KW-1185">Reference proteome</keyword>
<dbReference type="PANTHER" id="PTHR37937">
    <property type="entry name" value="CONJUGATIVE TRANSFER: DNA TRANSPORT"/>
    <property type="match status" value="1"/>
</dbReference>
<comment type="subcellular location">
    <subcellularLocation>
        <location evidence="1">Cell membrane</location>
        <topology evidence="1">Multi-pass membrane protein</topology>
    </subcellularLocation>
</comment>
<dbReference type="EMBL" id="MSKX01000041">
    <property type="protein sequence ID" value="OLO80671.1"/>
    <property type="molecule type" value="Genomic_DNA"/>
</dbReference>
<dbReference type="CDD" id="cd01127">
    <property type="entry name" value="TrwB_TraG_TraD_VirD4"/>
    <property type="match status" value="1"/>
</dbReference>
<evidence type="ECO:0000256" key="5">
    <source>
        <dbReference type="ARBA" id="ARBA00023136"/>
    </source>
</evidence>
<feature type="chain" id="PRO_5045067941" description="TraD/TraG TraM recognition site domain-containing protein" evidence="8">
    <location>
        <begin position="23"/>
        <end position="618"/>
    </location>
</feature>
<feature type="signal peptide" evidence="8">
    <location>
        <begin position="1"/>
        <end position="22"/>
    </location>
</feature>
<dbReference type="PANTHER" id="PTHR37937:SF1">
    <property type="entry name" value="CONJUGATIVE TRANSFER: DNA TRANSPORT"/>
    <property type="match status" value="1"/>
</dbReference>
<evidence type="ECO:0000259" key="9">
    <source>
        <dbReference type="Pfam" id="PF12696"/>
    </source>
</evidence>
<evidence type="ECO:0000313" key="10">
    <source>
        <dbReference type="EMBL" id="OLO80671.1"/>
    </source>
</evidence>